<sequence>MTGRKAWAGLEAGRSGTGRSLSETRPIPDIGVGPGSKREPSSIWGRGWVGLEAGPGLPAASELSASPGCELRVQVRLPWPLWCCYGCSDCRGPGAQRRRSACTWAAAAGVSCASSAKPRGGTSCSLVLGAGLLFSLRSVRSVMLRAGGKQVTLTTHAPFGWGAHFTVPLNQVSCMAHRGEVPAMLPLKVKGRRFYFQGSFFNPVIGDFLTFPSFVLLGTPVIELLEQCLA</sequence>
<dbReference type="GO" id="GO:0005739">
    <property type="term" value="C:mitochondrion"/>
    <property type="evidence" value="ECO:0007669"/>
    <property type="project" value="TreeGrafter"/>
</dbReference>
<dbReference type="InterPro" id="IPR045325">
    <property type="entry name" value="TMEM70/TMEM186/TMEM223"/>
</dbReference>
<keyword evidence="3" id="KW-1185">Reference proteome</keyword>
<dbReference type="InterPro" id="IPR026100">
    <property type="entry name" value="Tmem223"/>
</dbReference>
<organism evidence="2 3">
    <name type="scientific">Bos mutus grunniens</name>
    <name type="common">Wild yak</name>
    <name type="synonym">Bos grunniens</name>
    <dbReference type="NCBI Taxonomy" id="30521"/>
    <lineage>
        <taxon>Eukaryota</taxon>
        <taxon>Metazoa</taxon>
        <taxon>Chordata</taxon>
        <taxon>Craniata</taxon>
        <taxon>Vertebrata</taxon>
        <taxon>Euteleostomi</taxon>
        <taxon>Mammalia</taxon>
        <taxon>Eutheria</taxon>
        <taxon>Laurasiatheria</taxon>
        <taxon>Artiodactyla</taxon>
        <taxon>Ruminantia</taxon>
        <taxon>Pecora</taxon>
        <taxon>Bovidae</taxon>
        <taxon>Bovinae</taxon>
        <taxon>Bos</taxon>
    </lineage>
</organism>
<dbReference type="AlphaFoldDB" id="A0A8B9YQB0"/>
<gene>
    <name evidence="2" type="primary">SLC27A1</name>
</gene>
<protein>
    <submittedName>
        <fullName evidence="2">Solute carrier family 27 member 1</fullName>
    </submittedName>
</protein>
<evidence type="ECO:0000313" key="3">
    <source>
        <dbReference type="Proteomes" id="UP000694520"/>
    </source>
</evidence>
<dbReference type="PANTHER" id="PTHR14549:SF2">
    <property type="entry name" value="TRANSMEMBRANE PROTEIN 223"/>
    <property type="match status" value="1"/>
</dbReference>
<feature type="region of interest" description="Disordered" evidence="1">
    <location>
        <begin position="1"/>
        <end position="41"/>
    </location>
</feature>
<dbReference type="Pfam" id="PF06979">
    <property type="entry name" value="TMEM70"/>
    <property type="match status" value="1"/>
</dbReference>
<evidence type="ECO:0000313" key="2">
    <source>
        <dbReference type="Ensembl" id="ENSBGRP00000040243.1"/>
    </source>
</evidence>
<evidence type="ECO:0000256" key="1">
    <source>
        <dbReference type="SAM" id="MobiDB-lite"/>
    </source>
</evidence>
<dbReference type="Ensembl" id="ENSBGRT00000046655.1">
    <property type="protein sequence ID" value="ENSBGRP00000040243.1"/>
    <property type="gene ID" value="ENSBGRG00000025244.1"/>
</dbReference>
<reference evidence="2" key="1">
    <citation type="submission" date="2019-05" db="EMBL/GenBank/DDBJ databases">
        <authorList>
            <person name="Zhang S."/>
            <person name="Liu J."/>
        </authorList>
    </citation>
    <scope>NUCLEOTIDE SEQUENCE [LARGE SCALE GENOMIC DNA]</scope>
</reference>
<dbReference type="Proteomes" id="UP000694520">
    <property type="component" value="Chromosome 8"/>
</dbReference>
<dbReference type="PANTHER" id="PTHR14549">
    <property type="entry name" value="TRANSMEMBRANE PROTEIN 223"/>
    <property type="match status" value="1"/>
</dbReference>
<name>A0A8B9YQB0_BOSMU</name>
<dbReference type="GeneTree" id="ENSGT00940000159323"/>
<accession>A0A8B9YQB0</accession>
<proteinExistence type="predicted"/>
<reference evidence="2" key="3">
    <citation type="submission" date="2025-09" db="UniProtKB">
        <authorList>
            <consortium name="Ensembl"/>
        </authorList>
    </citation>
    <scope>IDENTIFICATION</scope>
</reference>
<dbReference type="GO" id="GO:0007399">
    <property type="term" value="P:nervous system development"/>
    <property type="evidence" value="ECO:0007669"/>
    <property type="project" value="TreeGrafter"/>
</dbReference>
<reference evidence="2" key="2">
    <citation type="submission" date="2025-08" db="UniProtKB">
        <authorList>
            <consortium name="Ensembl"/>
        </authorList>
    </citation>
    <scope>IDENTIFICATION</scope>
</reference>